<keyword evidence="2 4" id="KW-0808">Transferase</keyword>
<dbReference type="InterPro" id="IPR018197">
    <property type="entry name" value="Glycerate_kinase_RE-like"/>
</dbReference>
<dbReference type="GO" id="GO:0008887">
    <property type="term" value="F:glycerate kinase activity"/>
    <property type="evidence" value="ECO:0007669"/>
    <property type="project" value="UniProtKB-UniRule"/>
</dbReference>
<dbReference type="PANTHER" id="PTHR21599:SF0">
    <property type="entry name" value="GLYCERATE KINASE"/>
    <property type="match status" value="1"/>
</dbReference>
<dbReference type="InterPro" id="IPR004381">
    <property type="entry name" value="Glycerate_kinase"/>
</dbReference>
<name>A0A1R4IWE1_9MICO</name>
<dbReference type="GO" id="GO:0031388">
    <property type="term" value="P:organic acid phosphorylation"/>
    <property type="evidence" value="ECO:0007669"/>
    <property type="project" value="UniProtKB-UniRule"/>
</dbReference>
<sequence length="391" mass="39103">MSTPESRTAAGPRILLAPDKFKGSATAEQVAQSIAAGIRRVRPDARITILPIADGGEGTIDAVVLAGADRRVARVRDPLGRSTEAGWAVIDAGGRRSAVVESAAASGLAFVAPDVDSALRSSSAGTGQLIAAALDEGVDEVVVTLGGSAMTDGGAGALAALGARLRDDRGAVLDDEGALTIERVAELDLSGLDPRLASLDLRLAVDVDNPLTGERGAAAVFSPQKGADAATVARLDRALRRWARVLFAATGVDPDRAGCGAAGGFPSAFVAAAGAELVAGSELVAQLIDLEAAIVDADLVVVGEGSLDEQSLGGKAPIAAARMAAAAGVPVAAVAGVCSVSEEALRAEGVLWSVALVDLAPSVAAARAEAPRWLEIAGERIAAELRGSAPE</sequence>
<evidence type="ECO:0000256" key="4">
    <source>
        <dbReference type="PIRNR" id="PIRNR006078"/>
    </source>
</evidence>
<keyword evidence="6" id="KW-1185">Reference proteome</keyword>
<dbReference type="NCBIfam" id="TIGR00045">
    <property type="entry name" value="glycerate kinase"/>
    <property type="match status" value="1"/>
</dbReference>
<reference evidence="6" key="1">
    <citation type="submission" date="2017-02" db="EMBL/GenBank/DDBJ databases">
        <authorList>
            <person name="Dridi B."/>
        </authorList>
    </citation>
    <scope>NUCLEOTIDE SEQUENCE [LARGE SCALE GENOMIC DNA]</scope>
    <source>
        <strain evidence="6">EB411</strain>
    </source>
</reference>
<dbReference type="RefSeq" id="WP_087136397.1">
    <property type="nucleotide sequence ID" value="NZ_FUKR01000022.1"/>
</dbReference>
<evidence type="ECO:0000256" key="1">
    <source>
        <dbReference type="ARBA" id="ARBA00006284"/>
    </source>
</evidence>
<dbReference type="Gene3D" id="3.90.1510.10">
    <property type="entry name" value="Glycerate kinase, domain 2"/>
    <property type="match status" value="1"/>
</dbReference>
<dbReference type="EMBL" id="FUKR01000022">
    <property type="protein sequence ID" value="SJN24211.1"/>
    <property type="molecule type" value="Genomic_DNA"/>
</dbReference>
<keyword evidence="3 4" id="KW-0418">Kinase</keyword>
<gene>
    <name evidence="5" type="ORF">FM119_04080</name>
</gene>
<dbReference type="InterPro" id="IPR036129">
    <property type="entry name" value="Glycerate_kinase_sf"/>
</dbReference>
<evidence type="ECO:0000256" key="3">
    <source>
        <dbReference type="ARBA" id="ARBA00022777"/>
    </source>
</evidence>
<organism evidence="5 6">
    <name type="scientific">Mycetocola reblochoni REB411</name>
    <dbReference type="NCBI Taxonomy" id="1255698"/>
    <lineage>
        <taxon>Bacteria</taxon>
        <taxon>Bacillati</taxon>
        <taxon>Actinomycetota</taxon>
        <taxon>Actinomycetes</taxon>
        <taxon>Micrococcales</taxon>
        <taxon>Microbacteriaceae</taxon>
        <taxon>Mycetocola</taxon>
    </lineage>
</organism>
<evidence type="ECO:0000313" key="6">
    <source>
        <dbReference type="Proteomes" id="UP000196778"/>
    </source>
</evidence>
<protein>
    <submittedName>
        <fullName evidence="5">Glycerate kinase</fullName>
        <ecNumber evidence="5">2.7.1.31</ecNumber>
    </submittedName>
</protein>
<dbReference type="PIRSF" id="PIRSF006078">
    <property type="entry name" value="GlxK"/>
    <property type="match status" value="1"/>
</dbReference>
<dbReference type="SUPFAM" id="SSF110738">
    <property type="entry name" value="Glycerate kinase I"/>
    <property type="match status" value="1"/>
</dbReference>
<dbReference type="AlphaFoldDB" id="A0A1R4IWE1"/>
<dbReference type="EC" id="2.7.1.31" evidence="5"/>
<evidence type="ECO:0000313" key="5">
    <source>
        <dbReference type="EMBL" id="SJN24211.1"/>
    </source>
</evidence>
<accession>A0A1R4IWE1</accession>
<dbReference type="PANTHER" id="PTHR21599">
    <property type="entry name" value="GLYCERATE KINASE"/>
    <property type="match status" value="1"/>
</dbReference>
<dbReference type="Pfam" id="PF02595">
    <property type="entry name" value="Gly_kinase"/>
    <property type="match status" value="1"/>
</dbReference>
<dbReference type="Gene3D" id="3.40.50.10350">
    <property type="entry name" value="Glycerate kinase, domain 1"/>
    <property type="match status" value="1"/>
</dbReference>
<proteinExistence type="inferred from homology"/>
<evidence type="ECO:0000256" key="2">
    <source>
        <dbReference type="ARBA" id="ARBA00022679"/>
    </source>
</evidence>
<comment type="similarity">
    <text evidence="1 4">Belongs to the glycerate kinase type-1 family.</text>
</comment>
<dbReference type="InterPro" id="IPR018193">
    <property type="entry name" value="Glyc_kinase_flavodox-like_fold"/>
</dbReference>
<dbReference type="OrthoDB" id="9774290at2"/>
<dbReference type="Proteomes" id="UP000196778">
    <property type="component" value="Unassembled WGS sequence"/>
</dbReference>